<evidence type="ECO:0000259" key="8">
    <source>
        <dbReference type="Pfam" id="PF16198"/>
    </source>
</evidence>
<evidence type="ECO:0000259" key="7">
    <source>
        <dbReference type="Pfam" id="PF09157"/>
    </source>
</evidence>
<name>A0ABZ2C339_9PROT</name>
<evidence type="ECO:0000256" key="5">
    <source>
        <dbReference type="HAMAP-Rule" id="MF_01080"/>
    </source>
</evidence>
<evidence type="ECO:0000256" key="3">
    <source>
        <dbReference type="ARBA" id="ARBA00022694"/>
    </source>
</evidence>
<evidence type="ECO:0000313" key="9">
    <source>
        <dbReference type="EMBL" id="WVX66185.1"/>
    </source>
</evidence>
<dbReference type="CDD" id="cd02573">
    <property type="entry name" value="PseudoU_synth_EcTruB"/>
    <property type="match status" value="1"/>
</dbReference>
<feature type="domain" description="Pseudouridine synthase II N-terminal" evidence="6">
    <location>
        <begin position="35"/>
        <end position="183"/>
    </location>
</feature>
<organism evidence="9 10">
    <name type="scientific">Candidatus Bealeia paramacronuclearis</name>
    <dbReference type="NCBI Taxonomy" id="1921001"/>
    <lineage>
        <taxon>Bacteria</taxon>
        <taxon>Pseudomonadati</taxon>
        <taxon>Pseudomonadota</taxon>
        <taxon>Alphaproteobacteria</taxon>
        <taxon>Holosporales</taxon>
        <taxon>Holosporaceae</taxon>
        <taxon>Candidatus Bealeia</taxon>
    </lineage>
</organism>
<keyword evidence="3 5" id="KW-0819">tRNA processing</keyword>
<dbReference type="RefSeq" id="WP_331256707.1">
    <property type="nucleotide sequence ID" value="NZ_CP133270.1"/>
</dbReference>
<dbReference type="Proteomes" id="UP001330434">
    <property type="component" value="Chromosome"/>
</dbReference>
<feature type="active site" description="Nucleophile" evidence="5">
    <location>
        <position position="50"/>
    </location>
</feature>
<feature type="domain" description="tRNA pseudouridine synthase II TruB subfamily 1 C-terminal" evidence="7">
    <location>
        <begin position="247"/>
        <end position="302"/>
    </location>
</feature>
<comment type="similarity">
    <text evidence="2 5">Belongs to the pseudouridine synthase TruB family. Type 1 subfamily.</text>
</comment>
<dbReference type="PANTHER" id="PTHR13767:SF2">
    <property type="entry name" value="PSEUDOURIDYLATE SYNTHASE TRUB1"/>
    <property type="match status" value="1"/>
</dbReference>
<evidence type="ECO:0000256" key="2">
    <source>
        <dbReference type="ARBA" id="ARBA00005642"/>
    </source>
</evidence>
<gene>
    <name evidence="5" type="primary">truB</name>
    <name evidence="9" type="ORF">Bealeia1_00358</name>
</gene>
<keyword evidence="4 5" id="KW-0413">Isomerase</keyword>
<protein>
    <recommendedName>
        <fullName evidence="5">tRNA pseudouridine synthase B</fullName>
        <ecNumber evidence="5">5.4.99.25</ecNumber>
    </recommendedName>
    <alternativeName>
        <fullName evidence="5">tRNA pseudouridine(55) synthase</fullName>
        <shortName evidence="5">Psi55 synthase</shortName>
    </alternativeName>
    <alternativeName>
        <fullName evidence="5">tRNA pseudouridylate synthase</fullName>
    </alternativeName>
    <alternativeName>
        <fullName evidence="5">tRNA-uridine isomerase</fullName>
    </alternativeName>
</protein>
<accession>A0ABZ2C339</accession>
<sequence length="305" mass="33748">MQNANGQGGRNVINGWVLIDKPVGLTSTDVVTKLKRKLRPQKIGHAGTLDPFATGLLPLALGEATKVISFGMDGLKTYQFTLKFGEETTTEDTEGEVTRTSPVRLTGEDIAKILPEFLGHLQQIPPAYSALKIQGKRAYELARAGAVLDLPPREIYIESLRLLSQNNADEFQFEVICGKGTYVRSLGRDIARKLGSWGHLIQLRRTQVGPFLVQNAFLLDSYLELGHKAEINNAILPLQSVLDDILAVEVLDDEARRLRQGQSISRPNLSYPEDATVFVKTQTSEPLGLALYHEGALKPYRIFNI</sequence>
<dbReference type="EMBL" id="CP133270">
    <property type="protein sequence ID" value="WVX66185.1"/>
    <property type="molecule type" value="Genomic_DNA"/>
</dbReference>
<dbReference type="InterPro" id="IPR032819">
    <property type="entry name" value="TruB_C"/>
</dbReference>
<dbReference type="InterPro" id="IPR020103">
    <property type="entry name" value="PsdUridine_synth_cat_dom_sf"/>
</dbReference>
<keyword evidence="10" id="KW-1185">Reference proteome</keyword>
<dbReference type="Pfam" id="PF16198">
    <property type="entry name" value="TruB_C_2"/>
    <property type="match status" value="1"/>
</dbReference>
<dbReference type="Pfam" id="PF09157">
    <property type="entry name" value="TruB-C_2"/>
    <property type="match status" value="1"/>
</dbReference>
<dbReference type="Pfam" id="PF01509">
    <property type="entry name" value="TruB_N"/>
    <property type="match status" value="1"/>
</dbReference>
<evidence type="ECO:0000256" key="4">
    <source>
        <dbReference type="ARBA" id="ARBA00023235"/>
    </source>
</evidence>
<comment type="catalytic activity">
    <reaction evidence="1 5">
        <text>uridine(55) in tRNA = pseudouridine(55) in tRNA</text>
        <dbReference type="Rhea" id="RHEA:42532"/>
        <dbReference type="Rhea" id="RHEA-COMP:10101"/>
        <dbReference type="Rhea" id="RHEA-COMP:10102"/>
        <dbReference type="ChEBI" id="CHEBI:65314"/>
        <dbReference type="ChEBI" id="CHEBI:65315"/>
        <dbReference type="EC" id="5.4.99.25"/>
    </reaction>
</comment>
<comment type="function">
    <text evidence="5">Responsible for synthesis of pseudouridine from uracil-55 in the psi GC loop of transfer RNAs.</text>
</comment>
<proteinExistence type="inferred from homology"/>
<dbReference type="InterPro" id="IPR015240">
    <property type="entry name" value="tRNA_sdUridine_synth_fam1_C"/>
</dbReference>
<dbReference type="EC" id="5.4.99.25" evidence="5"/>
<evidence type="ECO:0000256" key="1">
    <source>
        <dbReference type="ARBA" id="ARBA00000385"/>
    </source>
</evidence>
<evidence type="ECO:0000259" key="6">
    <source>
        <dbReference type="Pfam" id="PF01509"/>
    </source>
</evidence>
<dbReference type="SUPFAM" id="SSF55120">
    <property type="entry name" value="Pseudouridine synthase"/>
    <property type="match status" value="1"/>
</dbReference>
<dbReference type="InterPro" id="IPR014780">
    <property type="entry name" value="tRNA_psdUridine_synth_TruB"/>
</dbReference>
<feature type="domain" description="tRNA pseudouridylate synthase B C-terminal" evidence="8">
    <location>
        <begin position="184"/>
        <end position="242"/>
    </location>
</feature>
<dbReference type="Gene3D" id="3.30.2350.10">
    <property type="entry name" value="Pseudouridine synthase"/>
    <property type="match status" value="1"/>
</dbReference>
<dbReference type="PANTHER" id="PTHR13767">
    <property type="entry name" value="TRNA-PSEUDOURIDINE SYNTHASE"/>
    <property type="match status" value="1"/>
</dbReference>
<dbReference type="NCBIfam" id="TIGR00431">
    <property type="entry name" value="TruB"/>
    <property type="match status" value="1"/>
</dbReference>
<dbReference type="HAMAP" id="MF_01080">
    <property type="entry name" value="TruB_bact"/>
    <property type="match status" value="1"/>
</dbReference>
<reference evidence="9 10" key="1">
    <citation type="journal article" date="2024" name="Environ. Microbiol.">
        <title>Novel evolutionary insights on the interactions of the Holosporales (Alphaproteobacteria) with eukaryotic hosts from comparative genomics.</title>
        <authorList>
            <person name="Giovannini M."/>
            <person name="Petroni G."/>
            <person name="Castelli M."/>
        </authorList>
    </citation>
    <scope>NUCLEOTIDE SEQUENCE [LARGE SCALE GENOMIC DNA]</scope>
    <source>
        <strain evidence="9 10">US_Bl 15I1</strain>
    </source>
</reference>
<dbReference type="InterPro" id="IPR002501">
    <property type="entry name" value="PsdUridine_synth_N"/>
</dbReference>
<evidence type="ECO:0000313" key="10">
    <source>
        <dbReference type="Proteomes" id="UP001330434"/>
    </source>
</evidence>